<feature type="compositionally biased region" description="Polar residues" evidence="1">
    <location>
        <begin position="1"/>
        <end position="11"/>
    </location>
</feature>
<evidence type="ECO:0000256" key="1">
    <source>
        <dbReference type="SAM" id="MobiDB-lite"/>
    </source>
</evidence>
<proteinExistence type="predicted"/>
<feature type="non-terminal residue" evidence="2">
    <location>
        <position position="54"/>
    </location>
</feature>
<feature type="compositionally biased region" description="Polar residues" evidence="1">
    <location>
        <begin position="22"/>
        <end position="32"/>
    </location>
</feature>
<keyword evidence="3" id="KW-1185">Reference proteome</keyword>
<gene>
    <name evidence="2" type="ORF">V5O48_019337</name>
</gene>
<evidence type="ECO:0000313" key="2">
    <source>
        <dbReference type="EMBL" id="KAL0562742.1"/>
    </source>
</evidence>
<feature type="non-terminal residue" evidence="2">
    <location>
        <position position="1"/>
    </location>
</feature>
<name>A0ABR3EIM9_9AGAR</name>
<protein>
    <submittedName>
        <fullName evidence="2">Uncharacterized protein</fullName>
    </submittedName>
</protein>
<feature type="region of interest" description="Disordered" evidence="1">
    <location>
        <begin position="1"/>
        <end position="32"/>
    </location>
</feature>
<dbReference type="EMBL" id="JBAHYK010004621">
    <property type="protein sequence ID" value="KAL0562742.1"/>
    <property type="molecule type" value="Genomic_DNA"/>
</dbReference>
<dbReference type="Proteomes" id="UP001465976">
    <property type="component" value="Unassembled WGS sequence"/>
</dbReference>
<evidence type="ECO:0000313" key="3">
    <source>
        <dbReference type="Proteomes" id="UP001465976"/>
    </source>
</evidence>
<organism evidence="2 3">
    <name type="scientific">Marasmius crinis-equi</name>
    <dbReference type="NCBI Taxonomy" id="585013"/>
    <lineage>
        <taxon>Eukaryota</taxon>
        <taxon>Fungi</taxon>
        <taxon>Dikarya</taxon>
        <taxon>Basidiomycota</taxon>
        <taxon>Agaricomycotina</taxon>
        <taxon>Agaricomycetes</taxon>
        <taxon>Agaricomycetidae</taxon>
        <taxon>Agaricales</taxon>
        <taxon>Marasmiineae</taxon>
        <taxon>Marasmiaceae</taxon>
        <taxon>Marasmius</taxon>
    </lineage>
</organism>
<comment type="caution">
    <text evidence="2">The sequence shown here is derived from an EMBL/GenBank/DDBJ whole genome shotgun (WGS) entry which is preliminary data.</text>
</comment>
<sequence>VLIGNPGQNLEKSALPLAPRHQTGQHSPRTQMMSLQLGPPQLHLRVLCRLQEVY</sequence>
<reference evidence="2 3" key="1">
    <citation type="submission" date="2024-02" db="EMBL/GenBank/DDBJ databases">
        <title>A draft genome for the cacao thread blight pathogen Marasmius crinis-equi.</title>
        <authorList>
            <person name="Cohen S.P."/>
            <person name="Baruah I.K."/>
            <person name="Amoako-Attah I."/>
            <person name="Bukari Y."/>
            <person name="Meinhardt L.W."/>
            <person name="Bailey B.A."/>
        </authorList>
    </citation>
    <scope>NUCLEOTIDE SEQUENCE [LARGE SCALE GENOMIC DNA]</scope>
    <source>
        <strain evidence="2 3">GH-76</strain>
    </source>
</reference>
<accession>A0ABR3EIM9</accession>